<dbReference type="GO" id="GO:0003677">
    <property type="term" value="F:DNA binding"/>
    <property type="evidence" value="ECO:0007669"/>
    <property type="project" value="UniProtKB-UniRule"/>
</dbReference>
<organism evidence="8 9">
    <name type="scientific">Tritonibacter scottomollicae</name>
    <name type="common">Epibacterium scottomollicae</name>
    <dbReference type="NCBI Taxonomy" id="483013"/>
    <lineage>
        <taxon>Bacteria</taxon>
        <taxon>Pseudomonadati</taxon>
        <taxon>Pseudomonadota</taxon>
        <taxon>Alphaproteobacteria</taxon>
        <taxon>Rhodobacterales</taxon>
        <taxon>Paracoccaceae</taxon>
        <taxon>Tritonibacter</taxon>
    </lineage>
</organism>
<feature type="domain" description="Core-binding (CB)" evidence="7">
    <location>
        <begin position="68"/>
        <end position="147"/>
    </location>
</feature>
<accession>A0A2T1A8X9</accession>
<evidence type="ECO:0000259" key="7">
    <source>
        <dbReference type="PROSITE" id="PS51900"/>
    </source>
</evidence>
<dbReference type="AlphaFoldDB" id="A0A2T1A8X9"/>
<proteinExistence type="inferred from homology"/>
<evidence type="ECO:0000313" key="9">
    <source>
        <dbReference type="Proteomes" id="UP000237718"/>
    </source>
</evidence>
<comment type="similarity">
    <text evidence="1">Belongs to the 'phage' integrase family.</text>
</comment>
<gene>
    <name evidence="8" type="ORF">CLV89_11867</name>
</gene>
<dbReference type="OrthoDB" id="6388170at2"/>
<evidence type="ECO:0000259" key="6">
    <source>
        <dbReference type="PROSITE" id="PS51898"/>
    </source>
</evidence>
<keyword evidence="2" id="KW-0229">DNA integration</keyword>
<dbReference type="InterPro" id="IPR044068">
    <property type="entry name" value="CB"/>
</dbReference>
<dbReference type="PROSITE" id="PS51898">
    <property type="entry name" value="TYR_RECOMBINASE"/>
    <property type="match status" value="1"/>
</dbReference>
<dbReference type="PROSITE" id="PS51900">
    <property type="entry name" value="CB"/>
    <property type="match status" value="1"/>
</dbReference>
<evidence type="ECO:0000256" key="1">
    <source>
        <dbReference type="ARBA" id="ARBA00008857"/>
    </source>
</evidence>
<evidence type="ECO:0000256" key="3">
    <source>
        <dbReference type="ARBA" id="ARBA00023125"/>
    </source>
</evidence>
<name>A0A2T1A8X9_TRISK</name>
<keyword evidence="3 5" id="KW-0238">DNA-binding</keyword>
<evidence type="ECO:0000256" key="2">
    <source>
        <dbReference type="ARBA" id="ARBA00022908"/>
    </source>
</evidence>
<feature type="domain" description="Tyr recombinase" evidence="6">
    <location>
        <begin position="177"/>
        <end position="360"/>
    </location>
</feature>
<sequence length="368" mass="42282">MPVIERIRADGSKAYLAQFDIIRKGERYRENRTFDKKRHAEQWIKSRSKDIRELVENGQGHELKMKGRRLSDAIKVYLDNHKREMGTTKRQVLNTILNNFDIADRHCSDIGSQEIVALAQELANGGRSPATVHIYLSALSSVFAVAKVAWGFDLDRSATVDAMTVCSRLGITGRSKARDRRPTRDELDAILEYFETSYLNHAGSAPMHKITLFALFSTRRESEIARAKHTDLDPETSRLFIKDMKHPGKKVGNDVWCDLPAPALQIAQSMRPFRSKVEKKRALIFGTSKDVISRRWTEACRMLGIEDLVFHDLRHEGISRLFEMGETIPQVAAVSGHRSWASMQRYTHLQTRGDRYEDWEWIVRVTRT</sequence>
<reference evidence="8 9" key="1">
    <citation type="submission" date="2018-03" db="EMBL/GenBank/DDBJ databases">
        <title>Genomic Encyclopedia of Archaeal and Bacterial Type Strains, Phase II (KMG-II): from individual species to whole genera.</title>
        <authorList>
            <person name="Goeker M."/>
        </authorList>
    </citation>
    <scope>NUCLEOTIDE SEQUENCE [LARGE SCALE GENOMIC DNA]</scope>
    <source>
        <strain evidence="8 9">DSM 25328</strain>
    </source>
</reference>
<dbReference type="RefSeq" id="WP_106165307.1">
    <property type="nucleotide sequence ID" value="NZ_PVUF01000018.1"/>
</dbReference>
<dbReference type="EMBL" id="PVUF01000018">
    <property type="protein sequence ID" value="PRZ45062.1"/>
    <property type="molecule type" value="Genomic_DNA"/>
</dbReference>
<dbReference type="InterPro" id="IPR050090">
    <property type="entry name" value="Tyrosine_recombinase_XerCD"/>
</dbReference>
<dbReference type="PANTHER" id="PTHR30349:SF41">
    <property type="entry name" value="INTEGRASE_RECOMBINASE PROTEIN MJ0367-RELATED"/>
    <property type="match status" value="1"/>
</dbReference>
<comment type="caution">
    <text evidence="8">The sequence shown here is derived from an EMBL/GenBank/DDBJ whole genome shotgun (WGS) entry which is preliminary data.</text>
</comment>
<dbReference type="GO" id="GO:0006310">
    <property type="term" value="P:DNA recombination"/>
    <property type="evidence" value="ECO:0007669"/>
    <property type="project" value="UniProtKB-KW"/>
</dbReference>
<dbReference type="InterPro" id="IPR011010">
    <property type="entry name" value="DNA_brk_join_enz"/>
</dbReference>
<dbReference type="InterPro" id="IPR002104">
    <property type="entry name" value="Integrase_catalytic"/>
</dbReference>
<dbReference type="Gene3D" id="1.10.443.10">
    <property type="entry name" value="Intergrase catalytic core"/>
    <property type="match status" value="1"/>
</dbReference>
<keyword evidence="4" id="KW-0233">DNA recombination</keyword>
<dbReference type="InterPro" id="IPR013762">
    <property type="entry name" value="Integrase-like_cat_sf"/>
</dbReference>
<dbReference type="CDD" id="cd00796">
    <property type="entry name" value="INT_Rci_Hp1_C"/>
    <property type="match status" value="1"/>
</dbReference>
<evidence type="ECO:0000256" key="4">
    <source>
        <dbReference type="ARBA" id="ARBA00023172"/>
    </source>
</evidence>
<dbReference type="Proteomes" id="UP000237718">
    <property type="component" value="Unassembled WGS sequence"/>
</dbReference>
<dbReference type="GO" id="GO:0015074">
    <property type="term" value="P:DNA integration"/>
    <property type="evidence" value="ECO:0007669"/>
    <property type="project" value="UniProtKB-KW"/>
</dbReference>
<dbReference type="Pfam" id="PF00589">
    <property type="entry name" value="Phage_integrase"/>
    <property type="match status" value="1"/>
</dbReference>
<dbReference type="PANTHER" id="PTHR30349">
    <property type="entry name" value="PHAGE INTEGRASE-RELATED"/>
    <property type="match status" value="1"/>
</dbReference>
<evidence type="ECO:0000256" key="5">
    <source>
        <dbReference type="PROSITE-ProRule" id="PRU01248"/>
    </source>
</evidence>
<protein>
    <submittedName>
        <fullName evidence="8">Phage integrase family protein</fullName>
    </submittedName>
</protein>
<dbReference type="SUPFAM" id="SSF56349">
    <property type="entry name" value="DNA breaking-rejoining enzymes"/>
    <property type="match status" value="1"/>
</dbReference>
<evidence type="ECO:0000313" key="8">
    <source>
        <dbReference type="EMBL" id="PRZ45062.1"/>
    </source>
</evidence>